<keyword evidence="3" id="KW-0732">Signal</keyword>
<organism evidence="4 5">
    <name type="scientific">Candidatus Pullilachnospira stercoravium</name>
    <dbReference type="NCBI Taxonomy" id="2840913"/>
    <lineage>
        <taxon>Bacteria</taxon>
        <taxon>Bacillati</taxon>
        <taxon>Bacillota</taxon>
        <taxon>Clostridia</taxon>
        <taxon>Lachnospirales</taxon>
        <taxon>Lachnospiraceae</taxon>
        <taxon>Lachnospiraceae incertae sedis</taxon>
        <taxon>Candidatus Pullilachnospira</taxon>
    </lineage>
</organism>
<dbReference type="Proteomes" id="UP000886723">
    <property type="component" value="Unassembled WGS sequence"/>
</dbReference>
<dbReference type="EMBL" id="DVON01000292">
    <property type="protein sequence ID" value="HIV14231.1"/>
    <property type="molecule type" value="Genomic_DNA"/>
</dbReference>
<feature type="compositionally biased region" description="Polar residues" evidence="1">
    <location>
        <begin position="711"/>
        <end position="729"/>
    </location>
</feature>
<feature type="region of interest" description="Disordered" evidence="1">
    <location>
        <begin position="642"/>
        <end position="729"/>
    </location>
</feature>
<feature type="compositionally biased region" description="Basic and acidic residues" evidence="1">
    <location>
        <begin position="82"/>
        <end position="101"/>
    </location>
</feature>
<keyword evidence="2" id="KW-0472">Membrane</keyword>
<accession>A0A9D1T7G5</accession>
<sequence>MRNRKVKMTAILLAAALMTAQTAFAAQGQTVSGGGTASDAQIEEEMSGTAEVGNEAGKDSSAQKDTGESVTEEDGTAGENIGKSKVEGNKASGIEENKNEIPDDAAGQTDDEENDNSGTEPEDTQVSGVEPEDMQKSGVEPENMQGSGMEPEDTQESSTESGNTQESSAEPEDMQESSAEPEDMQESGMELADVQAEILENGRDAAADTLDVSGQEERGVFVGTTFAGYSQGESYYESDLIRMLEDASGDVTIRMMLYGFQNGQSTRLTIPQSVLEKVEQVQKRLIVEVFQPGYDMAMFNSRWVFDPSMPSYGVPGDMLMGIDLGLDSPYYSDFPGAWDNNPIAGLLPDPETAWIVFDFPQTVYPGGEGMPGFYVEVADRGVFEGINSMPLYRYDKEGNTLYRSGYGYRGNAGIVSGEGTGWETVRIYNPLAGQSYAVLDRELSEGDGQDTVYNYLPTELLRQQIADESVETIEIQLGACFRQDQYVVPAEILDSLKDSGKKLILKCLGVEAQPTYHWTFDGAAMDETMDVDLFVLFSYSVFDEIPEELALPQDSPSILLDFAHSGPLPEGTLISVVAPEEYNGQGYLYYYDETARTFTYTGRTSVSEWSNGFCFVTFSGIEHCSYYYMTMEELEGSQVILPTDPEEPTVTPIPPTDPEEPTVTPAPPADPEPSPVPVQPSEGTGTGTVTPSPTAPAPTQAAAPQPSGQTEQTASPAAQTVPDTGDNTQAGLWGILLAAGFGLAAAAAAEYRKSRVK</sequence>
<keyword evidence="2" id="KW-1133">Transmembrane helix</keyword>
<feature type="compositionally biased region" description="Low complexity" evidence="1">
    <location>
        <begin position="679"/>
        <end position="710"/>
    </location>
</feature>
<reference evidence="4" key="2">
    <citation type="journal article" date="2021" name="PeerJ">
        <title>Extensive microbial diversity within the chicken gut microbiome revealed by metagenomics and culture.</title>
        <authorList>
            <person name="Gilroy R."/>
            <person name="Ravi A."/>
            <person name="Getino M."/>
            <person name="Pursley I."/>
            <person name="Horton D.L."/>
            <person name="Alikhan N.F."/>
            <person name="Baker D."/>
            <person name="Gharbi K."/>
            <person name="Hall N."/>
            <person name="Watson M."/>
            <person name="Adriaenssens E.M."/>
            <person name="Foster-Nyarko E."/>
            <person name="Jarju S."/>
            <person name="Secka A."/>
            <person name="Antonio M."/>
            <person name="Oren A."/>
            <person name="Chaudhuri R.R."/>
            <person name="La Ragione R."/>
            <person name="Hildebrand F."/>
            <person name="Pallen M.J."/>
        </authorList>
    </citation>
    <scope>NUCLEOTIDE SEQUENCE</scope>
    <source>
        <strain evidence="4">ChiBcec2-4451</strain>
    </source>
</reference>
<feature type="compositionally biased region" description="Acidic residues" evidence="1">
    <location>
        <begin position="109"/>
        <end position="123"/>
    </location>
</feature>
<evidence type="ECO:0000313" key="4">
    <source>
        <dbReference type="EMBL" id="HIV14231.1"/>
    </source>
</evidence>
<protein>
    <recommendedName>
        <fullName evidence="6">Gram-positive cocci surface proteins LPxTG domain-containing protein</fullName>
    </recommendedName>
</protein>
<evidence type="ECO:0000313" key="5">
    <source>
        <dbReference type="Proteomes" id="UP000886723"/>
    </source>
</evidence>
<feature type="compositionally biased region" description="Polar residues" evidence="1">
    <location>
        <begin position="156"/>
        <end position="168"/>
    </location>
</feature>
<feature type="transmembrane region" description="Helical" evidence="2">
    <location>
        <begin position="730"/>
        <end position="749"/>
    </location>
</feature>
<comment type="caution">
    <text evidence="4">The sequence shown here is derived from an EMBL/GenBank/DDBJ whole genome shotgun (WGS) entry which is preliminary data.</text>
</comment>
<feature type="region of interest" description="Disordered" evidence="1">
    <location>
        <begin position="29"/>
        <end position="189"/>
    </location>
</feature>
<feature type="compositionally biased region" description="Acidic residues" evidence="1">
    <location>
        <begin position="169"/>
        <end position="185"/>
    </location>
</feature>
<evidence type="ECO:0000256" key="1">
    <source>
        <dbReference type="SAM" id="MobiDB-lite"/>
    </source>
</evidence>
<gene>
    <name evidence="4" type="ORF">IAA63_13995</name>
</gene>
<feature type="compositionally biased region" description="Pro residues" evidence="1">
    <location>
        <begin position="664"/>
        <end position="678"/>
    </location>
</feature>
<evidence type="ECO:0000256" key="3">
    <source>
        <dbReference type="SAM" id="SignalP"/>
    </source>
</evidence>
<name>A0A9D1T7G5_9FIRM</name>
<feature type="chain" id="PRO_5039081518" description="Gram-positive cocci surface proteins LPxTG domain-containing protein" evidence="3">
    <location>
        <begin position="26"/>
        <end position="757"/>
    </location>
</feature>
<feature type="compositionally biased region" description="Basic and acidic residues" evidence="1">
    <location>
        <begin position="56"/>
        <end position="67"/>
    </location>
</feature>
<feature type="signal peptide" evidence="3">
    <location>
        <begin position="1"/>
        <end position="25"/>
    </location>
</feature>
<proteinExistence type="predicted"/>
<evidence type="ECO:0000256" key="2">
    <source>
        <dbReference type="SAM" id="Phobius"/>
    </source>
</evidence>
<reference evidence="4" key="1">
    <citation type="submission" date="2020-10" db="EMBL/GenBank/DDBJ databases">
        <authorList>
            <person name="Gilroy R."/>
        </authorList>
    </citation>
    <scope>NUCLEOTIDE SEQUENCE</scope>
    <source>
        <strain evidence="4">ChiBcec2-4451</strain>
    </source>
</reference>
<keyword evidence="2" id="KW-0812">Transmembrane</keyword>
<dbReference type="AlphaFoldDB" id="A0A9D1T7G5"/>
<evidence type="ECO:0008006" key="6">
    <source>
        <dbReference type="Google" id="ProtNLM"/>
    </source>
</evidence>